<sequence>MYAAWAACGELDGVALVAGVGARVGEEVRTRLYIRRVDDSSRTKTRRAAEGQPGEIGSSRTGDSRTKTGQHTATTQPHVPGKDGEGPAASFQVAVPRPAVSAGFQACAPENTLVHRSVYGLSTPVDSSMMASIEMVLKTRSRDRPDASGLPAIGYSGERRTCTRIAHFQSSQSYSTVFPRGEGRGSESSAAQGALAAAFMRGWIHRCRLGEAWSSVRGGEGEGGERMRRTRRLRASCGRPQNVKRQSGAKRSQFDAEGDVARPRNAARKTNISQLETLRPLDGSYSPQETAHAACGVGVFEPGDTYGLPISETAGRTAVSAMAARDQNRDRGFERRPRPQILPFARCVGEDLSGRATREDQVGSETFHWARAASGVGRLALAPCKYDYHRRQKLKAATSTSPATAMSSTSPATSSTSPTTSSTSSATSSTSPATSSTSPTTSSTSSATSTQVSSQSQTATRTSGCAAPLSSLWTENQAIGALLLQKQDEMRRLQATGSHMQTLEALANSKKTVLFHVWAKPNQSAIRRSVLVKSHPIYCLEQLPHVLGLFPEGTTLYQVYNAGASGDCASWDDVEVSAGRSLKSEEYEVCVRVCGLHDDQCLGLSTVVDSLRSSSTSSTTTPVVRTPKRSRSPSRASPSDDCSYSPSKRILSVPIMKTNPTRNSRTSSHTRKCSISSRSSTTGDGDVEDAADEPMLKRPRRNTVSPNFPSQFPFSTVYNFVSIAEQSEKQPQQDMIRAAEEATGLKCGKTTYGDIKKLLRQGCPEIWKDFGGRQGADGLWTVYKHSVAQRPATSTLPWCKKGLVLDTGMWRSANSYLATSDPASSDYLQSLQSHSKDVNDSDGPYHSVTTASVPLDHPAPSCDSQPFERPSQPLLPGTFPIPMQPFVDTFFSPVEDPAGILDQLDDYVFDAGQLEQALASSHFLLSLPNLSSEFEHPQSTIIHDDLLSFMSSQQVTCQWSSPVPLESTSILTPSDILAPSDQAYFQPDDRPATETLEQQVFPNSSGTTIEYDHDTDTPMEHSSMTPSTAESTAFSGLLSRYGSWTLSSSTSEPLDAASISTESSLTFALAPGPL</sequence>
<keyword evidence="3" id="KW-1185">Reference proteome</keyword>
<proteinExistence type="predicted"/>
<accession>A0A5C2RXM7</accession>
<reference evidence="2" key="1">
    <citation type="journal article" date="2018" name="Genome Biol. Evol.">
        <title>Genomics and development of Lentinus tigrinus, a white-rot wood-decaying mushroom with dimorphic fruiting bodies.</title>
        <authorList>
            <person name="Wu B."/>
            <person name="Xu Z."/>
            <person name="Knudson A."/>
            <person name="Carlson A."/>
            <person name="Chen N."/>
            <person name="Kovaka S."/>
            <person name="LaButti K."/>
            <person name="Lipzen A."/>
            <person name="Pennachio C."/>
            <person name="Riley R."/>
            <person name="Schakwitz W."/>
            <person name="Umezawa K."/>
            <person name="Ohm R.A."/>
            <person name="Grigoriev I.V."/>
            <person name="Nagy L.G."/>
            <person name="Gibbons J."/>
            <person name="Hibbett D."/>
        </authorList>
    </citation>
    <scope>NUCLEOTIDE SEQUENCE [LARGE SCALE GENOMIC DNA]</scope>
    <source>
        <strain evidence="2">ALCF2SS1-6</strain>
    </source>
</reference>
<feature type="compositionally biased region" description="Polar residues" evidence="1">
    <location>
        <begin position="1020"/>
        <end position="1029"/>
    </location>
</feature>
<feature type="region of interest" description="Disordered" evidence="1">
    <location>
        <begin position="237"/>
        <end position="265"/>
    </location>
</feature>
<feature type="region of interest" description="Disordered" evidence="1">
    <location>
        <begin position="39"/>
        <end position="89"/>
    </location>
</feature>
<feature type="compositionally biased region" description="Polar residues" evidence="1">
    <location>
        <begin position="658"/>
        <end position="683"/>
    </location>
</feature>
<feature type="region of interest" description="Disordered" evidence="1">
    <location>
        <begin position="612"/>
        <end position="708"/>
    </location>
</feature>
<dbReference type="Proteomes" id="UP000313359">
    <property type="component" value="Unassembled WGS sequence"/>
</dbReference>
<dbReference type="OrthoDB" id="10621802at2759"/>
<organism evidence="2 3">
    <name type="scientific">Lentinus tigrinus ALCF2SS1-6</name>
    <dbReference type="NCBI Taxonomy" id="1328759"/>
    <lineage>
        <taxon>Eukaryota</taxon>
        <taxon>Fungi</taxon>
        <taxon>Dikarya</taxon>
        <taxon>Basidiomycota</taxon>
        <taxon>Agaricomycotina</taxon>
        <taxon>Agaricomycetes</taxon>
        <taxon>Polyporales</taxon>
        <taxon>Polyporaceae</taxon>
        <taxon>Lentinus</taxon>
    </lineage>
</organism>
<protein>
    <submittedName>
        <fullName evidence="2">Uncharacterized protein</fullName>
    </submittedName>
</protein>
<name>A0A5C2RXM7_9APHY</name>
<evidence type="ECO:0000313" key="3">
    <source>
        <dbReference type="Proteomes" id="UP000313359"/>
    </source>
</evidence>
<feature type="compositionally biased region" description="Low complexity" evidence="1">
    <location>
        <begin position="612"/>
        <end position="625"/>
    </location>
</feature>
<evidence type="ECO:0000256" key="1">
    <source>
        <dbReference type="SAM" id="MobiDB-lite"/>
    </source>
</evidence>
<feature type="compositionally biased region" description="Basic and acidic residues" evidence="1">
    <location>
        <begin position="1010"/>
        <end position="1019"/>
    </location>
</feature>
<evidence type="ECO:0000313" key="2">
    <source>
        <dbReference type="EMBL" id="RPD55774.1"/>
    </source>
</evidence>
<dbReference type="AlphaFoldDB" id="A0A5C2RXM7"/>
<gene>
    <name evidence="2" type="ORF">L227DRAFT_566492</name>
</gene>
<dbReference type="EMBL" id="ML122293">
    <property type="protein sequence ID" value="RPD55774.1"/>
    <property type="molecule type" value="Genomic_DNA"/>
</dbReference>
<feature type="region of interest" description="Disordered" evidence="1">
    <location>
        <begin position="396"/>
        <end position="461"/>
    </location>
</feature>
<feature type="region of interest" description="Disordered" evidence="1">
    <location>
        <begin position="1001"/>
        <end position="1029"/>
    </location>
</feature>
<feature type="compositionally biased region" description="Polar residues" evidence="1">
    <location>
        <begin position="67"/>
        <end position="77"/>
    </location>
</feature>
<feature type="region of interest" description="Disordered" evidence="1">
    <location>
        <begin position="828"/>
        <end position="869"/>
    </location>
</feature>
<dbReference type="STRING" id="1328759.A0A5C2RXM7"/>